<evidence type="ECO:0000256" key="3">
    <source>
        <dbReference type="ARBA" id="ARBA00022448"/>
    </source>
</evidence>
<gene>
    <name evidence="7" type="ORF">WQQ_21320</name>
</gene>
<dbReference type="Pfam" id="PF00496">
    <property type="entry name" value="SBP_bac_5"/>
    <property type="match status" value="1"/>
</dbReference>
<dbReference type="Proteomes" id="UP000003704">
    <property type="component" value="Unassembled WGS sequence"/>
</dbReference>
<feature type="domain" description="Solute-binding protein family 5" evidence="6">
    <location>
        <begin position="76"/>
        <end position="456"/>
    </location>
</feature>
<organism evidence="7 8">
    <name type="scientific">Hydrocarboniphaga effusa AP103</name>
    <dbReference type="NCBI Taxonomy" id="1172194"/>
    <lineage>
        <taxon>Bacteria</taxon>
        <taxon>Pseudomonadati</taxon>
        <taxon>Pseudomonadota</taxon>
        <taxon>Gammaproteobacteria</taxon>
        <taxon>Nevskiales</taxon>
        <taxon>Nevskiaceae</taxon>
        <taxon>Hydrocarboniphaga</taxon>
    </lineage>
</organism>
<dbReference type="Gene3D" id="3.40.190.10">
    <property type="entry name" value="Periplasmic binding protein-like II"/>
    <property type="match status" value="1"/>
</dbReference>
<feature type="signal peptide" evidence="5">
    <location>
        <begin position="1"/>
        <end position="30"/>
    </location>
</feature>
<dbReference type="FunFam" id="3.90.76.10:FF:000001">
    <property type="entry name" value="Oligopeptide ABC transporter substrate-binding protein"/>
    <property type="match status" value="1"/>
</dbReference>
<dbReference type="Gene3D" id="3.90.76.10">
    <property type="entry name" value="Dipeptide-binding Protein, Domain 1"/>
    <property type="match status" value="1"/>
</dbReference>
<evidence type="ECO:0000256" key="1">
    <source>
        <dbReference type="ARBA" id="ARBA00004196"/>
    </source>
</evidence>
<dbReference type="EMBL" id="AKGD01000001">
    <property type="protein sequence ID" value="EIT71995.1"/>
    <property type="molecule type" value="Genomic_DNA"/>
</dbReference>
<evidence type="ECO:0000256" key="5">
    <source>
        <dbReference type="SAM" id="SignalP"/>
    </source>
</evidence>
<dbReference type="STRING" id="1172194.WQQ_21320"/>
<comment type="subcellular location">
    <subcellularLocation>
        <location evidence="1">Cell envelope</location>
    </subcellularLocation>
</comment>
<keyword evidence="4 5" id="KW-0732">Signal</keyword>
<evidence type="ECO:0000256" key="2">
    <source>
        <dbReference type="ARBA" id="ARBA00005695"/>
    </source>
</evidence>
<dbReference type="SUPFAM" id="SSF53850">
    <property type="entry name" value="Periplasmic binding protein-like II"/>
    <property type="match status" value="1"/>
</dbReference>
<comment type="caution">
    <text evidence="7">The sequence shown here is derived from an EMBL/GenBank/DDBJ whole genome shotgun (WGS) entry which is preliminary data.</text>
</comment>
<dbReference type="GO" id="GO:0015833">
    <property type="term" value="P:peptide transport"/>
    <property type="evidence" value="ECO:0007669"/>
    <property type="project" value="TreeGrafter"/>
</dbReference>
<comment type="similarity">
    <text evidence="2">Belongs to the bacterial solute-binding protein 5 family.</text>
</comment>
<accession>I8TDG0</accession>
<evidence type="ECO:0000256" key="4">
    <source>
        <dbReference type="ARBA" id="ARBA00022729"/>
    </source>
</evidence>
<dbReference type="PROSITE" id="PS51257">
    <property type="entry name" value="PROKAR_LIPOPROTEIN"/>
    <property type="match status" value="1"/>
</dbReference>
<reference evidence="7 8" key="1">
    <citation type="journal article" date="2012" name="J. Bacteriol.">
        <title>Genome Sequence of n-Alkane-Degrading Hydrocarboniphaga effusa Strain AP103T (ATCC BAA-332T).</title>
        <authorList>
            <person name="Chang H.K."/>
            <person name="Zylstra G.J."/>
            <person name="Chae J.C."/>
        </authorList>
    </citation>
    <scope>NUCLEOTIDE SEQUENCE [LARGE SCALE GENOMIC DNA]</scope>
    <source>
        <strain evidence="7 8">AP103</strain>
    </source>
</reference>
<dbReference type="RefSeq" id="WP_007185079.1">
    <property type="nucleotide sequence ID" value="NZ_AKGD01000001.1"/>
</dbReference>
<dbReference type="InterPro" id="IPR030678">
    <property type="entry name" value="Peptide/Ni-bd"/>
</dbReference>
<dbReference type="CDD" id="cd08504">
    <property type="entry name" value="PBP2_OppA"/>
    <property type="match status" value="1"/>
</dbReference>
<dbReference type="GO" id="GO:1904680">
    <property type="term" value="F:peptide transmembrane transporter activity"/>
    <property type="evidence" value="ECO:0007669"/>
    <property type="project" value="TreeGrafter"/>
</dbReference>
<dbReference type="AlphaFoldDB" id="I8TDG0"/>
<dbReference type="InterPro" id="IPR000914">
    <property type="entry name" value="SBP_5_dom"/>
</dbReference>
<feature type="chain" id="PRO_5003714512" description="Solute-binding protein family 5 domain-containing protein" evidence="5">
    <location>
        <begin position="31"/>
        <end position="537"/>
    </location>
</feature>
<dbReference type="InterPro" id="IPR039424">
    <property type="entry name" value="SBP_5"/>
</dbReference>
<dbReference type="PATRIC" id="fig|1172194.4.peg.2061"/>
<dbReference type="PANTHER" id="PTHR30290">
    <property type="entry name" value="PERIPLASMIC BINDING COMPONENT OF ABC TRANSPORTER"/>
    <property type="match status" value="1"/>
</dbReference>
<evidence type="ECO:0000313" key="7">
    <source>
        <dbReference type="EMBL" id="EIT71995.1"/>
    </source>
</evidence>
<name>I8TDG0_9GAMM</name>
<dbReference type="Gene3D" id="3.10.105.10">
    <property type="entry name" value="Dipeptide-binding Protein, Domain 3"/>
    <property type="match status" value="1"/>
</dbReference>
<dbReference type="GO" id="GO:0030288">
    <property type="term" value="C:outer membrane-bounded periplasmic space"/>
    <property type="evidence" value="ECO:0007669"/>
    <property type="project" value="TreeGrafter"/>
</dbReference>
<dbReference type="GO" id="GO:0043190">
    <property type="term" value="C:ATP-binding cassette (ABC) transporter complex"/>
    <property type="evidence" value="ECO:0007669"/>
    <property type="project" value="InterPro"/>
</dbReference>
<protein>
    <recommendedName>
        <fullName evidence="6">Solute-binding protein family 5 domain-containing protein</fullName>
    </recommendedName>
</protein>
<keyword evidence="8" id="KW-1185">Reference proteome</keyword>
<dbReference type="PIRSF" id="PIRSF002741">
    <property type="entry name" value="MppA"/>
    <property type="match status" value="1"/>
</dbReference>
<proteinExistence type="inferred from homology"/>
<evidence type="ECO:0000313" key="8">
    <source>
        <dbReference type="Proteomes" id="UP000003704"/>
    </source>
</evidence>
<keyword evidence="3" id="KW-0813">Transport</keyword>
<evidence type="ECO:0000259" key="6">
    <source>
        <dbReference type="Pfam" id="PF00496"/>
    </source>
</evidence>
<sequence length="537" mass="59376">MPMRARSARPWLAMLALLLACGLSPSAASAQGKLLKRGNGPDVETLDPHKVRSVSAGNVVRDLFEGLVSEAADGRLIPGVAASWQISDDGRIYVFSLRADARWSNGEALTAADFVYAFRRSLSPATASPSAALLAPIRGAEALMAGKGSAEHLGVSALDDRTLQIELERPTPYFPGLLANSVAYPVHRASLERERAQFTRAGKLVSNGAYVLDEWALQSHVRLKRNAQYWNAPAVAIDTVLHLVTEDLNAEFQRFRAGELHITEQVPAQQIAAMPPVLKRQLRIADYLGSYYYGFNLTRPPFQDQPGLRKALSLAIDRQIIVDKLMGSGEKPAYGWLPPGIDAASSQRPEWASWSRERRVSEARRLYAAAGYGPQRPLAVQIRYNTHDYHQKIATVIAAMWKQTLGVQATLYNEETKVFLQSRRERRYTQVFRASWVADYADASSFLDLLLSNNPRNDTGYANARYDALLAQAANSSGAPRGELLAQAERSMLDDTPVIPIYFYVTKHLVAPTVRGWQDNALDHHYTRDLDLAPASP</sequence>
<dbReference type="PANTHER" id="PTHR30290:SF10">
    <property type="entry name" value="PERIPLASMIC OLIGOPEPTIDE-BINDING PROTEIN-RELATED"/>
    <property type="match status" value="1"/>
</dbReference>